<feature type="domain" description="Myb-like" evidence="2">
    <location>
        <begin position="100"/>
        <end position="150"/>
    </location>
</feature>
<dbReference type="InterPro" id="IPR017930">
    <property type="entry name" value="Myb_dom"/>
</dbReference>
<feature type="compositionally biased region" description="Polar residues" evidence="1">
    <location>
        <begin position="189"/>
        <end position="214"/>
    </location>
</feature>
<evidence type="ECO:0000256" key="1">
    <source>
        <dbReference type="SAM" id="MobiDB-lite"/>
    </source>
</evidence>
<evidence type="ECO:0000259" key="3">
    <source>
        <dbReference type="PROSITE" id="PS51294"/>
    </source>
</evidence>
<dbReference type="Gene3D" id="1.10.10.60">
    <property type="entry name" value="Homeodomain-like"/>
    <property type="match status" value="3"/>
</dbReference>
<dbReference type="PANTHER" id="PTHR45614:SF25">
    <property type="entry name" value="MYB PROTEIN"/>
    <property type="match status" value="1"/>
</dbReference>
<name>A0ABR2KLK4_9EUKA</name>
<dbReference type="SUPFAM" id="SSF46689">
    <property type="entry name" value="Homeodomain-like"/>
    <property type="match status" value="2"/>
</dbReference>
<feature type="domain" description="Myb-like" evidence="2">
    <location>
        <begin position="1"/>
        <end position="47"/>
    </location>
</feature>
<comment type="caution">
    <text evidence="4">The sequence shown here is derived from an EMBL/GenBank/DDBJ whole genome shotgun (WGS) entry which is preliminary data.</text>
</comment>
<dbReference type="Pfam" id="PF13921">
    <property type="entry name" value="Myb_DNA-bind_6"/>
    <property type="match status" value="1"/>
</dbReference>
<proteinExistence type="predicted"/>
<dbReference type="CDD" id="cd00167">
    <property type="entry name" value="SANT"/>
    <property type="match status" value="3"/>
</dbReference>
<dbReference type="PROSITE" id="PS50090">
    <property type="entry name" value="MYB_LIKE"/>
    <property type="match status" value="3"/>
</dbReference>
<dbReference type="PANTHER" id="PTHR45614">
    <property type="entry name" value="MYB PROTEIN-RELATED"/>
    <property type="match status" value="1"/>
</dbReference>
<accession>A0ABR2KLK4</accession>
<evidence type="ECO:0000313" key="4">
    <source>
        <dbReference type="EMBL" id="KAK8891708.1"/>
    </source>
</evidence>
<gene>
    <name evidence="4" type="ORF">M9Y10_028928</name>
</gene>
<reference evidence="4 5" key="1">
    <citation type="submission" date="2024-04" db="EMBL/GenBank/DDBJ databases">
        <title>Tritrichomonas musculus Genome.</title>
        <authorList>
            <person name="Alves-Ferreira E."/>
            <person name="Grigg M."/>
            <person name="Lorenzi H."/>
            <person name="Galac M."/>
        </authorList>
    </citation>
    <scope>NUCLEOTIDE SEQUENCE [LARGE SCALE GENOMIC DNA]</scope>
    <source>
        <strain evidence="4 5">EAF2021</strain>
    </source>
</reference>
<dbReference type="InterPro" id="IPR009057">
    <property type="entry name" value="Homeodomain-like_sf"/>
</dbReference>
<protein>
    <recommendedName>
        <fullName evidence="6">Myb-like DNA-binding domain containing protein</fullName>
    </recommendedName>
</protein>
<evidence type="ECO:0000313" key="5">
    <source>
        <dbReference type="Proteomes" id="UP001470230"/>
    </source>
</evidence>
<dbReference type="EMBL" id="JAPFFF010000004">
    <property type="protein sequence ID" value="KAK8891708.1"/>
    <property type="molecule type" value="Genomic_DNA"/>
</dbReference>
<dbReference type="PROSITE" id="PS51294">
    <property type="entry name" value="HTH_MYB"/>
    <property type="match status" value="3"/>
</dbReference>
<dbReference type="InterPro" id="IPR050560">
    <property type="entry name" value="MYB_TF"/>
</dbReference>
<feature type="compositionally biased region" description="Low complexity" evidence="1">
    <location>
        <begin position="215"/>
        <end position="227"/>
    </location>
</feature>
<dbReference type="Pfam" id="PF00249">
    <property type="entry name" value="Myb_DNA-binding"/>
    <property type="match status" value="1"/>
</dbReference>
<dbReference type="SMART" id="SM00717">
    <property type="entry name" value="SANT"/>
    <property type="match status" value="3"/>
</dbReference>
<feature type="domain" description="HTH myb-type" evidence="3">
    <location>
        <begin position="100"/>
        <end position="154"/>
    </location>
</feature>
<feature type="domain" description="HTH myb-type" evidence="3">
    <location>
        <begin position="53"/>
        <end position="99"/>
    </location>
</feature>
<keyword evidence="5" id="KW-1185">Reference proteome</keyword>
<feature type="region of interest" description="Disordered" evidence="1">
    <location>
        <begin position="161"/>
        <end position="256"/>
    </location>
</feature>
<dbReference type="InterPro" id="IPR001005">
    <property type="entry name" value="SANT/Myb"/>
</dbReference>
<feature type="domain" description="Myb-like" evidence="2">
    <location>
        <begin position="48"/>
        <end position="99"/>
    </location>
</feature>
<evidence type="ECO:0008006" key="6">
    <source>
        <dbReference type="Google" id="ProtNLM"/>
    </source>
</evidence>
<sequence>MGRNWDETEDNILRTLVKTHGKQWNLIAQSLPKRTPSQVAARWEKCLDPNIIKGPFTQEEDQMIIDYVTRNGPRGWPRITQILPHRSSKQCRERWFNHLDPNVKKMPWTPEEDNLIYTQHKTLGGKWSTIAKMLPGRTDNSIKNRWNSSISKRLQVDQNGNEYILPDSSKRQYKQKSIPHGKQLDPLPDSSQLQNQKDNTQVGQPQTTSNIQNDQKPQIQLKPQQLQQPPPQQNQPASHPRMQPPPLQIPSEINSSLNSGLNSGLALTPFTLQTSFPPTESGLFTPISPIPGFTSTPGAFGGLTSPGTSSTFGIFSPIKANQAEGEGFK</sequence>
<evidence type="ECO:0000259" key="2">
    <source>
        <dbReference type="PROSITE" id="PS50090"/>
    </source>
</evidence>
<organism evidence="4 5">
    <name type="scientific">Tritrichomonas musculus</name>
    <dbReference type="NCBI Taxonomy" id="1915356"/>
    <lineage>
        <taxon>Eukaryota</taxon>
        <taxon>Metamonada</taxon>
        <taxon>Parabasalia</taxon>
        <taxon>Tritrichomonadida</taxon>
        <taxon>Tritrichomonadidae</taxon>
        <taxon>Tritrichomonas</taxon>
    </lineage>
</organism>
<feature type="domain" description="HTH myb-type" evidence="3">
    <location>
        <begin position="1"/>
        <end position="51"/>
    </location>
</feature>
<dbReference type="Proteomes" id="UP001470230">
    <property type="component" value="Unassembled WGS sequence"/>
</dbReference>